<dbReference type="AlphaFoldDB" id="A0A9W8Z411"/>
<dbReference type="EMBL" id="JAPEVB010000001">
    <property type="protein sequence ID" value="KAJ4397456.1"/>
    <property type="molecule type" value="Genomic_DNA"/>
</dbReference>
<gene>
    <name evidence="2" type="ORF">N0V93_001684</name>
</gene>
<proteinExistence type="predicted"/>
<protein>
    <submittedName>
        <fullName evidence="2">Uncharacterized protein</fullName>
    </submittedName>
</protein>
<evidence type="ECO:0000313" key="2">
    <source>
        <dbReference type="EMBL" id="KAJ4397456.1"/>
    </source>
</evidence>
<evidence type="ECO:0000313" key="3">
    <source>
        <dbReference type="Proteomes" id="UP001140453"/>
    </source>
</evidence>
<feature type="signal peptide" evidence="1">
    <location>
        <begin position="1"/>
        <end position="22"/>
    </location>
</feature>
<keyword evidence="1" id="KW-0732">Signal</keyword>
<organism evidence="2 3">
    <name type="scientific">Gnomoniopsis smithogilvyi</name>
    <dbReference type="NCBI Taxonomy" id="1191159"/>
    <lineage>
        <taxon>Eukaryota</taxon>
        <taxon>Fungi</taxon>
        <taxon>Dikarya</taxon>
        <taxon>Ascomycota</taxon>
        <taxon>Pezizomycotina</taxon>
        <taxon>Sordariomycetes</taxon>
        <taxon>Sordariomycetidae</taxon>
        <taxon>Diaporthales</taxon>
        <taxon>Gnomoniaceae</taxon>
        <taxon>Gnomoniopsis</taxon>
    </lineage>
</organism>
<evidence type="ECO:0000256" key="1">
    <source>
        <dbReference type="SAM" id="SignalP"/>
    </source>
</evidence>
<name>A0A9W8Z411_9PEZI</name>
<comment type="caution">
    <text evidence="2">The sequence shown here is derived from an EMBL/GenBank/DDBJ whole genome shotgun (WGS) entry which is preliminary data.</text>
</comment>
<feature type="chain" id="PRO_5040904285" evidence="1">
    <location>
        <begin position="23"/>
        <end position="128"/>
    </location>
</feature>
<keyword evidence="3" id="KW-1185">Reference proteome</keyword>
<reference evidence="2" key="1">
    <citation type="submission" date="2022-10" db="EMBL/GenBank/DDBJ databases">
        <title>Tapping the CABI collections for fungal endophytes: first genome assemblies for Collariella, Neodidymelliopsis, Ascochyta clinopodiicola, Didymella pomorum, Didymosphaeria variabile, Neocosmospora piperis and Neocucurbitaria cava.</title>
        <authorList>
            <person name="Hill R."/>
        </authorList>
    </citation>
    <scope>NUCLEOTIDE SEQUENCE</scope>
    <source>
        <strain evidence="2">IMI 355082</strain>
    </source>
</reference>
<accession>A0A9W8Z411</accession>
<dbReference type="OrthoDB" id="5230844at2759"/>
<sequence>MQVPTSLFVAAMTLGLSSVTKAVCPSGNTIAIGTATTPTTGVSQWNIYDTACNLKYTYQQSTAISVCDSSVFYCAFGTTNIDQYDDPVTGWAYNCTLDSTVETCGSDTILSCGFPYWGQVTDSNPEES</sequence>
<dbReference type="Proteomes" id="UP001140453">
    <property type="component" value="Unassembled WGS sequence"/>
</dbReference>